<dbReference type="AlphaFoldDB" id="A0A4U9UX11"/>
<sequence>MGQRPEDAIPWVVGYSNNWQGVSYGINYSQNKNAASSNGTRSEATDRVLALNVNIPLNHWMGNTWANYAMSNTKGARPRITSVSAAQRWTITT</sequence>
<dbReference type="InterPro" id="IPR000015">
    <property type="entry name" value="Fimb_usher"/>
</dbReference>
<organism evidence="1">
    <name type="scientific">Serratia fonticola</name>
    <dbReference type="NCBI Taxonomy" id="47917"/>
    <lineage>
        <taxon>Bacteria</taxon>
        <taxon>Pseudomonadati</taxon>
        <taxon>Pseudomonadota</taxon>
        <taxon>Gammaproteobacteria</taxon>
        <taxon>Enterobacterales</taxon>
        <taxon>Yersiniaceae</taxon>
        <taxon>Serratia</taxon>
    </lineage>
</organism>
<dbReference type="EMBL" id="CABEEZ010000090">
    <property type="protein sequence ID" value="VTR36862.1"/>
    <property type="molecule type" value="Genomic_DNA"/>
</dbReference>
<accession>A0A4U9UX11</accession>
<protein>
    <submittedName>
        <fullName evidence="1">Putative fimbrial outer membrane usher protein SthC</fullName>
    </submittedName>
</protein>
<gene>
    <name evidence="1" type="ORF">NCTC12965_03988</name>
</gene>
<dbReference type="GO" id="GO:0009297">
    <property type="term" value="P:pilus assembly"/>
    <property type="evidence" value="ECO:0007669"/>
    <property type="project" value="InterPro"/>
</dbReference>
<reference evidence="1" key="1">
    <citation type="submission" date="2019-05" db="EMBL/GenBank/DDBJ databases">
        <authorList>
            <consortium name="Pathogen Informatics"/>
        </authorList>
    </citation>
    <scope>NUCLEOTIDE SEQUENCE [LARGE SCALE GENOMIC DNA]</scope>
    <source>
        <strain evidence="1">NCTC12965</strain>
    </source>
</reference>
<dbReference type="GO" id="GO:0015473">
    <property type="term" value="F:fimbrial usher porin activity"/>
    <property type="evidence" value="ECO:0007669"/>
    <property type="project" value="InterPro"/>
</dbReference>
<proteinExistence type="predicted"/>
<name>A0A4U9UX11_SERFO</name>
<dbReference type="GO" id="GO:0016020">
    <property type="term" value="C:membrane"/>
    <property type="evidence" value="ECO:0007669"/>
    <property type="project" value="InterPro"/>
</dbReference>
<dbReference type="Pfam" id="PF00577">
    <property type="entry name" value="Usher"/>
    <property type="match status" value="1"/>
</dbReference>
<evidence type="ECO:0000313" key="1">
    <source>
        <dbReference type="EMBL" id="VTR36862.1"/>
    </source>
</evidence>